<dbReference type="AlphaFoldDB" id="A0AAV2G605"/>
<protein>
    <submittedName>
        <fullName evidence="2">Uncharacterized protein</fullName>
    </submittedName>
</protein>
<accession>A0AAV2G605</accession>
<feature type="region of interest" description="Disordered" evidence="1">
    <location>
        <begin position="1"/>
        <end position="29"/>
    </location>
</feature>
<dbReference type="EMBL" id="OZ034821">
    <property type="protein sequence ID" value="CAL1406099.1"/>
    <property type="molecule type" value="Genomic_DNA"/>
</dbReference>
<name>A0AAV2G605_9ROSI</name>
<evidence type="ECO:0000256" key="1">
    <source>
        <dbReference type="SAM" id="MobiDB-lite"/>
    </source>
</evidence>
<evidence type="ECO:0000313" key="2">
    <source>
        <dbReference type="EMBL" id="CAL1406099.1"/>
    </source>
</evidence>
<dbReference type="Proteomes" id="UP001497516">
    <property type="component" value="Chromosome 8"/>
</dbReference>
<proteinExistence type="predicted"/>
<feature type="compositionally biased region" description="Polar residues" evidence="1">
    <location>
        <begin position="14"/>
        <end position="29"/>
    </location>
</feature>
<gene>
    <name evidence="2" type="ORF">LTRI10_LOCUS45848</name>
</gene>
<sequence length="75" mass="8506">MPREGAAADIPDLATTQSSAGYGEQTQYRRSPYRRATWRQLVGGERKETALRRDRANWLLVKRKLVKNDQSSGAD</sequence>
<keyword evidence="3" id="KW-1185">Reference proteome</keyword>
<organism evidence="2 3">
    <name type="scientific">Linum trigynum</name>
    <dbReference type="NCBI Taxonomy" id="586398"/>
    <lineage>
        <taxon>Eukaryota</taxon>
        <taxon>Viridiplantae</taxon>
        <taxon>Streptophyta</taxon>
        <taxon>Embryophyta</taxon>
        <taxon>Tracheophyta</taxon>
        <taxon>Spermatophyta</taxon>
        <taxon>Magnoliopsida</taxon>
        <taxon>eudicotyledons</taxon>
        <taxon>Gunneridae</taxon>
        <taxon>Pentapetalae</taxon>
        <taxon>rosids</taxon>
        <taxon>fabids</taxon>
        <taxon>Malpighiales</taxon>
        <taxon>Linaceae</taxon>
        <taxon>Linum</taxon>
    </lineage>
</organism>
<reference evidence="2 3" key="1">
    <citation type="submission" date="2024-04" db="EMBL/GenBank/DDBJ databases">
        <authorList>
            <person name="Fracassetti M."/>
        </authorList>
    </citation>
    <scope>NUCLEOTIDE SEQUENCE [LARGE SCALE GENOMIC DNA]</scope>
</reference>
<evidence type="ECO:0000313" key="3">
    <source>
        <dbReference type="Proteomes" id="UP001497516"/>
    </source>
</evidence>